<reference evidence="2 3" key="1">
    <citation type="journal article" date="2019" name="Emerg. Microbes Infect.">
        <title>Comprehensive subspecies identification of 175 nontuberculous mycobacteria species based on 7547 genomic profiles.</title>
        <authorList>
            <person name="Matsumoto Y."/>
            <person name="Kinjo T."/>
            <person name="Motooka D."/>
            <person name="Nabeya D."/>
            <person name="Jung N."/>
            <person name="Uechi K."/>
            <person name="Horii T."/>
            <person name="Iida T."/>
            <person name="Fujita J."/>
            <person name="Nakamura S."/>
        </authorList>
    </citation>
    <scope>NUCLEOTIDE SEQUENCE [LARGE SCALE GENOMIC DNA]</scope>
    <source>
        <strain evidence="2 3">JCM 15657</strain>
    </source>
</reference>
<evidence type="ECO:0000313" key="3">
    <source>
        <dbReference type="Proteomes" id="UP000466396"/>
    </source>
</evidence>
<proteinExistence type="predicted"/>
<dbReference type="STRING" id="169765.AWC15_07720"/>
<gene>
    <name evidence="2" type="ORF">MLAC_41490</name>
</gene>
<dbReference type="AlphaFoldDB" id="A0A1X1XQN1"/>
<sequence length="193" mass="19318">MTFPVLPAPEAVTGTDPTAAAINSTLPSIESPVVDGLPAVQASLTQTGSAIASAAAMYAEIDQALGRTFGQLKSAASQLDAMAAGPLRTAAQLGLTTSLPMVAIGGVSPLAQSLAQGVQAASARGPGASPIPAQLTTDGSAGQPHAGETSADETNEDNKDTRQRPDTETDAGDARAAPDHRTLKTIPRTTPLV</sequence>
<dbReference type="KEGG" id="mlj:MLAC_41490"/>
<feature type="compositionally biased region" description="Basic and acidic residues" evidence="1">
    <location>
        <begin position="156"/>
        <end position="182"/>
    </location>
</feature>
<dbReference type="Proteomes" id="UP000466396">
    <property type="component" value="Chromosome"/>
</dbReference>
<keyword evidence="3" id="KW-1185">Reference proteome</keyword>
<accession>A0A1X1XQN1</accession>
<dbReference type="EMBL" id="AP022581">
    <property type="protein sequence ID" value="BBX98855.1"/>
    <property type="molecule type" value="Genomic_DNA"/>
</dbReference>
<organism evidence="2 3">
    <name type="scientific">Mycobacterium lacus</name>
    <dbReference type="NCBI Taxonomy" id="169765"/>
    <lineage>
        <taxon>Bacteria</taxon>
        <taxon>Bacillati</taxon>
        <taxon>Actinomycetota</taxon>
        <taxon>Actinomycetes</taxon>
        <taxon>Mycobacteriales</taxon>
        <taxon>Mycobacteriaceae</taxon>
        <taxon>Mycobacterium</taxon>
    </lineage>
</organism>
<name>A0A1X1XQN1_9MYCO</name>
<feature type="region of interest" description="Disordered" evidence="1">
    <location>
        <begin position="121"/>
        <end position="193"/>
    </location>
</feature>
<evidence type="ECO:0000256" key="1">
    <source>
        <dbReference type="SAM" id="MobiDB-lite"/>
    </source>
</evidence>
<protein>
    <submittedName>
        <fullName evidence="2">Uncharacterized protein</fullName>
    </submittedName>
</protein>
<evidence type="ECO:0000313" key="2">
    <source>
        <dbReference type="EMBL" id="BBX98855.1"/>
    </source>
</evidence>